<reference evidence="1 2" key="1">
    <citation type="submission" date="2024-05" db="EMBL/GenBank/DDBJ databases">
        <title>Haplotype-resolved chromosome-level genome assembly of Huyou (Citrus changshanensis).</title>
        <authorList>
            <person name="Miao C."/>
            <person name="Chen W."/>
            <person name="Wu Y."/>
            <person name="Wang L."/>
            <person name="Zhao S."/>
            <person name="Grierson D."/>
            <person name="Xu C."/>
            <person name="Chen K."/>
        </authorList>
    </citation>
    <scope>NUCLEOTIDE SEQUENCE [LARGE SCALE GENOMIC DNA]</scope>
    <source>
        <strain evidence="1">01-14</strain>
        <tissue evidence="1">Leaf</tissue>
    </source>
</reference>
<sequence>MRTTPLYIVEAETKPIINFPKSPKEELELELELGNTEEIDGKPPPDYQNVGRILGVTRIVGNSLAEYCPDRILLVALGRSTEWPDWNANQPH</sequence>
<dbReference type="EMBL" id="JBCGBO010000003">
    <property type="protein sequence ID" value="KAK9214796.1"/>
    <property type="molecule type" value="Genomic_DNA"/>
</dbReference>
<protein>
    <submittedName>
        <fullName evidence="1">Uncharacterized protein</fullName>
    </submittedName>
</protein>
<name>A0AAP0MJS9_9ROSI</name>
<evidence type="ECO:0000313" key="1">
    <source>
        <dbReference type="EMBL" id="KAK9214796.1"/>
    </source>
</evidence>
<evidence type="ECO:0000313" key="2">
    <source>
        <dbReference type="Proteomes" id="UP001428341"/>
    </source>
</evidence>
<keyword evidence="2" id="KW-1185">Reference proteome</keyword>
<comment type="caution">
    <text evidence="1">The sequence shown here is derived from an EMBL/GenBank/DDBJ whole genome shotgun (WGS) entry which is preliminary data.</text>
</comment>
<dbReference type="AlphaFoldDB" id="A0AAP0MJS9"/>
<dbReference type="Proteomes" id="UP001428341">
    <property type="component" value="Unassembled WGS sequence"/>
</dbReference>
<gene>
    <name evidence="1" type="ORF">WN944_006795</name>
</gene>
<accession>A0AAP0MJS9</accession>
<proteinExistence type="predicted"/>
<organism evidence="1 2">
    <name type="scientific">Citrus x changshan-huyou</name>
    <dbReference type="NCBI Taxonomy" id="2935761"/>
    <lineage>
        <taxon>Eukaryota</taxon>
        <taxon>Viridiplantae</taxon>
        <taxon>Streptophyta</taxon>
        <taxon>Embryophyta</taxon>
        <taxon>Tracheophyta</taxon>
        <taxon>Spermatophyta</taxon>
        <taxon>Magnoliopsida</taxon>
        <taxon>eudicotyledons</taxon>
        <taxon>Gunneridae</taxon>
        <taxon>Pentapetalae</taxon>
        <taxon>rosids</taxon>
        <taxon>malvids</taxon>
        <taxon>Sapindales</taxon>
        <taxon>Rutaceae</taxon>
        <taxon>Aurantioideae</taxon>
        <taxon>Citrus</taxon>
    </lineage>
</organism>